<dbReference type="InterPro" id="IPR000620">
    <property type="entry name" value="EamA_dom"/>
</dbReference>
<evidence type="ECO:0000256" key="1">
    <source>
        <dbReference type="SAM" id="Phobius"/>
    </source>
</evidence>
<feature type="transmembrane region" description="Helical" evidence="1">
    <location>
        <begin position="81"/>
        <end position="100"/>
    </location>
</feature>
<accession>A0A5C8PLR7</accession>
<protein>
    <submittedName>
        <fullName evidence="3">DMT family transporter</fullName>
    </submittedName>
</protein>
<sequence length="302" mass="31841">MSTAVALSAHPADANRRGIIAMAAAMTLFIVNDALIKAAAEAMPAAQAIFIRGLFATALVLVAVMAMGQVRNLPRLADPHVAFRALLDVLCTFGYLVALFNMPISIATAINMAAPLAICVLAVLLLREHVGWRRWAAVTAGFAGVLLIIKPTPDGLDGWALLCLGATVLNGARDIYTRRIGAHVPSIVITLATTLGVTMVAGPVAVAEGWRPIAWHELSLLATASVFLAAGYHLVVIAMRGGEASLVGAFRYTGLLGALIIGYVVWGEVPHTLAWLGIALLVGAGLYILHRERVRAREAGHR</sequence>
<dbReference type="GO" id="GO:0016020">
    <property type="term" value="C:membrane"/>
    <property type="evidence" value="ECO:0007669"/>
    <property type="project" value="InterPro"/>
</dbReference>
<organism evidence="3 4">
    <name type="scientific">Vineibacter terrae</name>
    <dbReference type="NCBI Taxonomy" id="2586908"/>
    <lineage>
        <taxon>Bacteria</taxon>
        <taxon>Pseudomonadati</taxon>
        <taxon>Pseudomonadota</taxon>
        <taxon>Alphaproteobacteria</taxon>
        <taxon>Hyphomicrobiales</taxon>
        <taxon>Vineibacter</taxon>
    </lineage>
</organism>
<dbReference type="PANTHER" id="PTHR22911:SF135">
    <property type="entry name" value="BLR4310 PROTEIN"/>
    <property type="match status" value="1"/>
</dbReference>
<dbReference type="OrthoDB" id="9812899at2"/>
<dbReference type="EMBL" id="VDUZ01000016">
    <property type="protein sequence ID" value="TXL74771.1"/>
    <property type="molecule type" value="Genomic_DNA"/>
</dbReference>
<dbReference type="Gene3D" id="1.10.3730.20">
    <property type="match status" value="2"/>
</dbReference>
<evidence type="ECO:0000313" key="3">
    <source>
        <dbReference type="EMBL" id="TXL74771.1"/>
    </source>
</evidence>
<feature type="transmembrane region" description="Helical" evidence="1">
    <location>
        <begin position="184"/>
        <end position="206"/>
    </location>
</feature>
<feature type="transmembrane region" description="Helical" evidence="1">
    <location>
        <begin position="106"/>
        <end position="125"/>
    </location>
</feature>
<feature type="transmembrane region" description="Helical" evidence="1">
    <location>
        <begin position="46"/>
        <end position="69"/>
    </location>
</feature>
<feature type="domain" description="EamA" evidence="2">
    <location>
        <begin position="159"/>
        <end position="284"/>
    </location>
</feature>
<feature type="domain" description="EamA" evidence="2">
    <location>
        <begin position="17"/>
        <end position="149"/>
    </location>
</feature>
<name>A0A5C8PLR7_9HYPH</name>
<dbReference type="Pfam" id="PF00892">
    <property type="entry name" value="EamA"/>
    <property type="match status" value="2"/>
</dbReference>
<evidence type="ECO:0000259" key="2">
    <source>
        <dbReference type="Pfam" id="PF00892"/>
    </source>
</evidence>
<dbReference type="RefSeq" id="WP_147847813.1">
    <property type="nucleotide sequence ID" value="NZ_VDUZ01000016.1"/>
</dbReference>
<proteinExistence type="predicted"/>
<feature type="transmembrane region" description="Helical" evidence="1">
    <location>
        <begin position="249"/>
        <end position="266"/>
    </location>
</feature>
<evidence type="ECO:0000313" key="4">
    <source>
        <dbReference type="Proteomes" id="UP000321638"/>
    </source>
</evidence>
<dbReference type="InterPro" id="IPR037185">
    <property type="entry name" value="EmrE-like"/>
</dbReference>
<dbReference type="SUPFAM" id="SSF103481">
    <property type="entry name" value="Multidrug resistance efflux transporter EmrE"/>
    <property type="match status" value="2"/>
</dbReference>
<gene>
    <name evidence="3" type="ORF">FHP25_15250</name>
</gene>
<dbReference type="Proteomes" id="UP000321638">
    <property type="component" value="Unassembled WGS sequence"/>
</dbReference>
<comment type="caution">
    <text evidence="3">The sequence shown here is derived from an EMBL/GenBank/DDBJ whole genome shotgun (WGS) entry which is preliminary data.</text>
</comment>
<dbReference type="AlphaFoldDB" id="A0A5C8PLR7"/>
<feature type="transmembrane region" description="Helical" evidence="1">
    <location>
        <begin position="20"/>
        <end position="40"/>
    </location>
</feature>
<feature type="transmembrane region" description="Helical" evidence="1">
    <location>
        <begin position="218"/>
        <end position="237"/>
    </location>
</feature>
<keyword evidence="1" id="KW-0812">Transmembrane</keyword>
<keyword evidence="1" id="KW-1133">Transmembrane helix</keyword>
<keyword evidence="4" id="KW-1185">Reference proteome</keyword>
<keyword evidence="1" id="KW-0472">Membrane</keyword>
<dbReference type="PANTHER" id="PTHR22911">
    <property type="entry name" value="ACYL-MALONYL CONDENSING ENZYME-RELATED"/>
    <property type="match status" value="1"/>
</dbReference>
<feature type="transmembrane region" description="Helical" evidence="1">
    <location>
        <begin position="272"/>
        <end position="289"/>
    </location>
</feature>
<reference evidence="3 4" key="1">
    <citation type="submission" date="2019-06" db="EMBL/GenBank/DDBJ databases">
        <title>New taxonomy in bacterial strain CC-CFT640, isolated from vineyard.</title>
        <authorList>
            <person name="Lin S.-Y."/>
            <person name="Tsai C.-F."/>
            <person name="Young C.-C."/>
        </authorList>
    </citation>
    <scope>NUCLEOTIDE SEQUENCE [LARGE SCALE GENOMIC DNA]</scope>
    <source>
        <strain evidence="3 4">CC-CFT640</strain>
    </source>
</reference>